<dbReference type="Pfam" id="PF01266">
    <property type="entry name" value="DAO"/>
    <property type="match status" value="1"/>
</dbReference>
<evidence type="ECO:0000256" key="1">
    <source>
        <dbReference type="ARBA" id="ARBA00001974"/>
    </source>
</evidence>
<keyword evidence="9" id="KW-1185">Reference proteome</keyword>
<dbReference type="Pfam" id="PF05199">
    <property type="entry name" value="GMC_oxred_C"/>
    <property type="match status" value="1"/>
</dbReference>
<dbReference type="SUPFAM" id="SSF51905">
    <property type="entry name" value="FAD/NAD(P)-binding domain"/>
    <property type="match status" value="1"/>
</dbReference>
<reference evidence="8" key="1">
    <citation type="submission" date="2013-07" db="EMBL/GenBank/DDBJ databases">
        <authorList>
            <person name="McIlroy S."/>
        </authorList>
    </citation>
    <scope>NUCLEOTIDE SEQUENCE [LARGE SCALE GENOMIC DNA]</scope>
    <source>
        <strain evidence="8">Run_A_D11</strain>
    </source>
</reference>
<dbReference type="AlphaFoldDB" id="W6M6A7"/>
<keyword evidence="3" id="KW-0285">Flavoprotein</keyword>
<dbReference type="EMBL" id="CBTJ020000057">
    <property type="protein sequence ID" value="CDI03461.1"/>
    <property type="molecule type" value="Genomic_DNA"/>
</dbReference>
<evidence type="ECO:0000259" key="7">
    <source>
        <dbReference type="Pfam" id="PF05199"/>
    </source>
</evidence>
<evidence type="ECO:0000313" key="9">
    <source>
        <dbReference type="Proteomes" id="UP000035760"/>
    </source>
</evidence>
<keyword evidence="4" id="KW-0274">FAD</keyword>
<accession>W6M6A7</accession>
<dbReference type="InterPro" id="IPR006076">
    <property type="entry name" value="FAD-dep_OxRdtase"/>
</dbReference>
<gene>
    <name evidence="8" type="ORF">BN873_490070</name>
</gene>
<evidence type="ECO:0000259" key="6">
    <source>
        <dbReference type="Pfam" id="PF01266"/>
    </source>
</evidence>
<feature type="domain" description="Glucose-methanol-choline oxidoreductase C-terminal" evidence="7">
    <location>
        <begin position="412"/>
        <end position="467"/>
    </location>
</feature>
<dbReference type="PANTHER" id="PTHR42784:SF1">
    <property type="entry name" value="PYRANOSE 2-OXIDASE"/>
    <property type="match status" value="1"/>
</dbReference>
<evidence type="ECO:0000256" key="4">
    <source>
        <dbReference type="ARBA" id="ARBA00022827"/>
    </source>
</evidence>
<dbReference type="GO" id="GO:0016614">
    <property type="term" value="F:oxidoreductase activity, acting on CH-OH group of donors"/>
    <property type="evidence" value="ECO:0007669"/>
    <property type="project" value="InterPro"/>
</dbReference>
<evidence type="ECO:0008006" key="10">
    <source>
        <dbReference type="Google" id="ProtNLM"/>
    </source>
</evidence>
<dbReference type="OrthoDB" id="9787779at2"/>
<protein>
    <recommendedName>
        <fullName evidence="10">Glucose-methanol-choline oxidoreductase</fullName>
    </recommendedName>
</protein>
<dbReference type="RefSeq" id="WP_048674195.1">
    <property type="nucleotide sequence ID" value="NZ_CBTJ020000057.1"/>
</dbReference>
<dbReference type="Gene3D" id="3.50.50.60">
    <property type="entry name" value="FAD/NAD(P)-binding domain"/>
    <property type="match status" value="2"/>
</dbReference>
<dbReference type="PRINTS" id="PR00411">
    <property type="entry name" value="PNDRDTASEI"/>
</dbReference>
<sequence length="481" mass="52713">MALPQYDILIIGSGAGGSAAAYALARAGWQVLLLEKGLELLRDGSTLDVDKVIRQGLFKSKEPWLDRNGESFAPEEYFNLGGKTKWYGAALARFEPHEFEADSAHQCLPWPMAYQELAPYYDQAEQLLKVHRFEPEPDLQAIVSKLTRNGAGWRAQPLTLALDPHILEYPEEASHFDAFASVKNLKADGENALLDPVRHLPNLTILTGQAVLDLIADPARPEHLLGVRTEAGAEFRADTVLLAAGALHSPRLLQDYFAHSGLSERLPNAKVIGRNYKCHLLSAVLAFSATRKTDLLRKTLLLLNERLPHSSIQPLGFDGELLSTLIPGFVPRCVARALGQRAYGFFLQTEDGSDPANRVIAKLNGARYPQLDYDPERLPAAHAEHRRLVRGFIQSLLKIGLPAAAKAIPLAGTAHACGTLVAGRDPENSVVDARGKVHGLDNLYVVDGSVLPRSSRVNPSLTIYAWALRVAEQLAQREQPT</sequence>
<feature type="domain" description="FAD dependent oxidoreductase" evidence="6">
    <location>
        <begin position="7"/>
        <end position="249"/>
    </location>
</feature>
<name>W6M6A7_9GAMM</name>
<organism evidence="8 9">
    <name type="scientific">Candidatus Competibacter denitrificans Run_A_D11</name>
    <dbReference type="NCBI Taxonomy" id="1400863"/>
    <lineage>
        <taxon>Bacteria</taxon>
        <taxon>Pseudomonadati</taxon>
        <taxon>Pseudomonadota</taxon>
        <taxon>Gammaproteobacteria</taxon>
        <taxon>Candidatus Competibacteraceae</taxon>
        <taxon>Candidatus Competibacter</taxon>
    </lineage>
</organism>
<keyword evidence="5" id="KW-0560">Oxidoreductase</keyword>
<dbReference type="InterPro" id="IPR051473">
    <property type="entry name" value="P2Ox-like"/>
</dbReference>
<proteinExistence type="inferred from homology"/>
<dbReference type="STRING" id="1400863.BN873_490070"/>
<evidence type="ECO:0000256" key="3">
    <source>
        <dbReference type="ARBA" id="ARBA00022630"/>
    </source>
</evidence>
<reference evidence="8" key="2">
    <citation type="submission" date="2014-03" db="EMBL/GenBank/DDBJ databases">
        <title>Candidatus Competibacter-lineage genomes retrieved from metagenomes reveal functional metabolic diversity.</title>
        <authorList>
            <person name="McIlroy S.J."/>
            <person name="Albertsen M."/>
            <person name="Andresen E.K."/>
            <person name="Saunders A.M."/>
            <person name="Kristiansen R."/>
            <person name="Stokholm-Bjerregaard M."/>
            <person name="Nielsen K.L."/>
            <person name="Nielsen P.H."/>
        </authorList>
    </citation>
    <scope>NUCLEOTIDE SEQUENCE</scope>
    <source>
        <strain evidence="8">Run_A_D11</strain>
    </source>
</reference>
<evidence type="ECO:0000256" key="5">
    <source>
        <dbReference type="ARBA" id="ARBA00023002"/>
    </source>
</evidence>
<dbReference type="InterPro" id="IPR036188">
    <property type="entry name" value="FAD/NAD-bd_sf"/>
</dbReference>
<evidence type="ECO:0000313" key="8">
    <source>
        <dbReference type="EMBL" id="CDI03461.1"/>
    </source>
</evidence>
<dbReference type="PANTHER" id="PTHR42784">
    <property type="entry name" value="PYRANOSE 2-OXIDASE"/>
    <property type="match status" value="1"/>
</dbReference>
<comment type="similarity">
    <text evidence="2">Belongs to the GMC oxidoreductase family.</text>
</comment>
<dbReference type="InterPro" id="IPR007867">
    <property type="entry name" value="GMC_OxRtase_C"/>
</dbReference>
<evidence type="ECO:0000256" key="2">
    <source>
        <dbReference type="ARBA" id="ARBA00010790"/>
    </source>
</evidence>
<comment type="cofactor">
    <cofactor evidence="1">
        <name>FAD</name>
        <dbReference type="ChEBI" id="CHEBI:57692"/>
    </cofactor>
</comment>
<comment type="caution">
    <text evidence="8">The sequence shown here is derived from an EMBL/GenBank/DDBJ whole genome shotgun (WGS) entry which is preliminary data.</text>
</comment>
<dbReference type="Proteomes" id="UP000035760">
    <property type="component" value="Unassembled WGS sequence"/>
</dbReference>